<feature type="domain" description="Arginyl tRNA synthetase N-terminal" evidence="14">
    <location>
        <begin position="5"/>
        <end position="95"/>
    </location>
</feature>
<dbReference type="PANTHER" id="PTHR11956">
    <property type="entry name" value="ARGINYL-TRNA SYNTHETASE"/>
    <property type="match status" value="1"/>
</dbReference>
<evidence type="ECO:0000256" key="10">
    <source>
        <dbReference type="ARBA" id="ARBA00049339"/>
    </source>
</evidence>
<evidence type="ECO:0000313" key="15">
    <source>
        <dbReference type="EMBL" id="ADM39724.1"/>
    </source>
</evidence>
<dbReference type="NCBIfam" id="TIGR00456">
    <property type="entry name" value="argS"/>
    <property type="match status" value="1"/>
</dbReference>
<dbReference type="InterPro" id="IPR008909">
    <property type="entry name" value="DALR_anticod-bd"/>
</dbReference>
<feature type="domain" description="DALR anticodon binding" evidence="13">
    <location>
        <begin position="437"/>
        <end position="556"/>
    </location>
</feature>
<sequence length="556" mass="62827">MNIAEQMKDVLKEEIKSAVLKAGLAEESQIPNVVLETPKDKTHGDYSTNMAMQLARIAKKAPRQIAEELVSHFDKGKASIEKLDIAGPGFINFYMNNQYLTKLIPSVLEAGEAYGETNIGNGERVQVEFVSANPTGDLHLGHARGAAVGDSLCNVLSKAGYDVSREYYINDAGNQINNLALSVEVRYFEALGLEKPMPEDGYRGEDIIAIGKRIAEEYGDRFVNEEESERLAFFREYGLKYELEKLRKDLENFRVPFDVWYSETSLYQNGKIDKALEAIREKGHVYEEDGATWFRSTTFGDDKDRVLIKKDGTYTYLLPDIAYHKDKLDRGFDKLINVWGADHHGYIPRMKAAIEALGYEKGTLEVEIIQLVHLYKNGEKMKMSKRTGKAVTMRDLIEEVGLDAVRYFFAMRSADTHMDFDLDLAVSTSNENPVYYAQYAHARICSMLRQGEEQGLKPAVDLDFSHIQSEKEYDLLKTIGSFPEAVAEAAEKRIPHRVTNYIYDLASALHSFYNAEKVIDPENEEKSRARLALMKATQITLNNALQLIGVSAPEKM</sequence>
<dbReference type="SUPFAM" id="SSF55190">
    <property type="entry name" value="Arginyl-tRNA synthetase (ArgRS), N-terminal 'additional' domain"/>
    <property type="match status" value="1"/>
</dbReference>
<dbReference type="InterPro" id="IPR035684">
    <property type="entry name" value="ArgRS_core"/>
</dbReference>
<accession>E0TVE2</accession>
<comment type="catalytic activity">
    <reaction evidence="10 11">
        <text>tRNA(Arg) + L-arginine + ATP = L-arginyl-tRNA(Arg) + AMP + diphosphate</text>
        <dbReference type="Rhea" id="RHEA:20301"/>
        <dbReference type="Rhea" id="RHEA-COMP:9658"/>
        <dbReference type="Rhea" id="RHEA-COMP:9673"/>
        <dbReference type="ChEBI" id="CHEBI:30616"/>
        <dbReference type="ChEBI" id="CHEBI:32682"/>
        <dbReference type="ChEBI" id="CHEBI:33019"/>
        <dbReference type="ChEBI" id="CHEBI:78442"/>
        <dbReference type="ChEBI" id="CHEBI:78513"/>
        <dbReference type="ChEBI" id="CHEBI:456215"/>
        <dbReference type="EC" id="6.1.1.19"/>
    </reaction>
</comment>
<dbReference type="SMART" id="SM01016">
    <property type="entry name" value="Arg_tRNA_synt_N"/>
    <property type="match status" value="1"/>
</dbReference>
<dbReference type="HOGENOM" id="CLU_006406_0_1_9"/>
<reference key="1">
    <citation type="submission" date="2010-08" db="EMBL/GenBank/DDBJ databases">
        <authorList>
            <person name="Zeigler D.R."/>
        </authorList>
    </citation>
    <scope>NUCLEOTIDE SEQUENCE</scope>
    <source>
        <strain>W23</strain>
    </source>
</reference>
<comment type="subcellular location">
    <subcellularLocation>
        <location evidence="1 11">Cytoplasm</location>
    </subcellularLocation>
</comment>
<dbReference type="KEGG" id="bss:BSUW23_18445"/>
<gene>
    <name evidence="11 15" type="primary">argS</name>
    <name evidence="15" type="ordered locus">BSUW23_18445</name>
</gene>
<dbReference type="PANTHER" id="PTHR11956:SF5">
    <property type="entry name" value="ARGININE--TRNA LIGASE, CYTOPLASMIC"/>
    <property type="match status" value="1"/>
</dbReference>
<organism evidence="15 16">
    <name type="scientific">Bacillus spizizenii (strain ATCC 23059 / NRRL B-14472 / W23)</name>
    <name type="common">Bacillus subtilis subsp. spizizenii</name>
    <dbReference type="NCBI Taxonomy" id="655816"/>
    <lineage>
        <taxon>Bacteria</taxon>
        <taxon>Bacillati</taxon>
        <taxon>Bacillota</taxon>
        <taxon>Bacilli</taxon>
        <taxon>Bacillales</taxon>
        <taxon>Bacillaceae</taxon>
        <taxon>Bacillus</taxon>
    </lineage>
</organism>
<dbReference type="GO" id="GO:0004814">
    <property type="term" value="F:arginine-tRNA ligase activity"/>
    <property type="evidence" value="ECO:0007669"/>
    <property type="project" value="UniProtKB-UniRule"/>
</dbReference>
<dbReference type="AlphaFoldDB" id="E0TVE2"/>
<evidence type="ECO:0000256" key="9">
    <source>
        <dbReference type="ARBA" id="ARBA00023146"/>
    </source>
</evidence>
<dbReference type="Gene3D" id="3.30.1360.70">
    <property type="entry name" value="Arginyl tRNA synthetase N-terminal domain"/>
    <property type="match status" value="1"/>
</dbReference>
<keyword evidence="9 11" id="KW-0030">Aminoacyl-tRNA synthetase</keyword>
<dbReference type="Gene3D" id="1.10.730.10">
    <property type="entry name" value="Isoleucyl-tRNA Synthetase, Domain 1"/>
    <property type="match status" value="1"/>
</dbReference>
<proteinExistence type="inferred from homology"/>
<reference evidence="15 16" key="2">
    <citation type="journal article" date="2011" name="Microbiology">
        <title>The genome sequence of Bacillus subtilis subsp. spizizenii W23: insights into speciation within the B. subtilis complex and into the history of B. subtilis genetics.</title>
        <authorList>
            <person name="Zeigler D.R."/>
        </authorList>
    </citation>
    <scope>NUCLEOTIDE SEQUENCE [LARGE SCALE GENOMIC DNA]</scope>
    <source>
        <strain evidence="16">ATCC 23059 / NRRL B-14472 / W23</strain>
    </source>
</reference>
<keyword evidence="7 11" id="KW-0067">ATP-binding</keyword>
<dbReference type="Proteomes" id="UP000002233">
    <property type="component" value="Chromosome"/>
</dbReference>
<evidence type="ECO:0000256" key="7">
    <source>
        <dbReference type="ARBA" id="ARBA00022840"/>
    </source>
</evidence>
<dbReference type="SMART" id="SM00836">
    <property type="entry name" value="DALR_1"/>
    <property type="match status" value="1"/>
</dbReference>
<keyword evidence="5 11" id="KW-0436">Ligase</keyword>
<evidence type="ECO:0000256" key="3">
    <source>
        <dbReference type="ARBA" id="ARBA00011245"/>
    </source>
</evidence>
<dbReference type="GO" id="GO:0005524">
    <property type="term" value="F:ATP binding"/>
    <property type="evidence" value="ECO:0007669"/>
    <property type="project" value="UniProtKB-UniRule"/>
</dbReference>
<keyword evidence="4 11" id="KW-0963">Cytoplasm</keyword>
<dbReference type="FunFam" id="1.10.730.10:FF:000008">
    <property type="entry name" value="Arginine--tRNA ligase"/>
    <property type="match status" value="1"/>
</dbReference>
<feature type="short sequence motif" description="'HIGH' region" evidence="11">
    <location>
        <begin position="132"/>
        <end position="142"/>
    </location>
</feature>
<dbReference type="Pfam" id="PF00750">
    <property type="entry name" value="tRNA-synt_1d"/>
    <property type="match status" value="1"/>
</dbReference>
<evidence type="ECO:0000256" key="6">
    <source>
        <dbReference type="ARBA" id="ARBA00022741"/>
    </source>
</evidence>
<dbReference type="EMBL" id="CP002183">
    <property type="protein sequence ID" value="ADM39724.1"/>
    <property type="molecule type" value="Genomic_DNA"/>
</dbReference>
<dbReference type="EC" id="6.1.1.19" evidence="11"/>
<evidence type="ECO:0000313" key="16">
    <source>
        <dbReference type="Proteomes" id="UP000002233"/>
    </source>
</evidence>
<dbReference type="GO" id="GO:0006420">
    <property type="term" value="P:arginyl-tRNA aminoacylation"/>
    <property type="evidence" value="ECO:0007669"/>
    <property type="project" value="UniProtKB-UniRule"/>
</dbReference>
<dbReference type="InterPro" id="IPR001412">
    <property type="entry name" value="aa-tRNA-synth_I_CS"/>
</dbReference>
<dbReference type="Pfam" id="PF05746">
    <property type="entry name" value="DALR_1"/>
    <property type="match status" value="1"/>
</dbReference>
<dbReference type="Pfam" id="PF03485">
    <property type="entry name" value="Arg_tRNA_synt_N"/>
    <property type="match status" value="1"/>
</dbReference>
<comment type="subunit">
    <text evidence="3 11">Monomer.</text>
</comment>
<dbReference type="CDD" id="cd00671">
    <property type="entry name" value="ArgRS_core"/>
    <property type="match status" value="1"/>
</dbReference>
<evidence type="ECO:0000259" key="13">
    <source>
        <dbReference type="SMART" id="SM00836"/>
    </source>
</evidence>
<evidence type="ECO:0000256" key="5">
    <source>
        <dbReference type="ARBA" id="ARBA00022598"/>
    </source>
</evidence>
<dbReference type="PROSITE" id="PS00178">
    <property type="entry name" value="AA_TRNA_LIGASE_I"/>
    <property type="match status" value="1"/>
</dbReference>
<dbReference type="FunFam" id="3.30.1360.70:FF:000003">
    <property type="entry name" value="Arginine--tRNA ligase"/>
    <property type="match status" value="1"/>
</dbReference>
<evidence type="ECO:0000259" key="14">
    <source>
        <dbReference type="SMART" id="SM01016"/>
    </source>
</evidence>
<keyword evidence="8 11" id="KW-0648">Protein biosynthesis</keyword>
<evidence type="ECO:0000256" key="12">
    <source>
        <dbReference type="RuleBase" id="RU363038"/>
    </source>
</evidence>
<dbReference type="InterPro" id="IPR005148">
    <property type="entry name" value="Arg-tRNA-synth_N"/>
</dbReference>
<comment type="similarity">
    <text evidence="2 11 12">Belongs to the class-I aminoacyl-tRNA synthetase family.</text>
</comment>
<evidence type="ECO:0000256" key="11">
    <source>
        <dbReference type="HAMAP-Rule" id="MF_00123"/>
    </source>
</evidence>
<dbReference type="InterPro" id="IPR014729">
    <property type="entry name" value="Rossmann-like_a/b/a_fold"/>
</dbReference>
<dbReference type="PRINTS" id="PR01038">
    <property type="entry name" value="TRNASYNTHARG"/>
</dbReference>
<evidence type="ECO:0000256" key="1">
    <source>
        <dbReference type="ARBA" id="ARBA00004496"/>
    </source>
</evidence>
<dbReference type="CDD" id="cd07956">
    <property type="entry name" value="Anticodon_Ia_Arg"/>
    <property type="match status" value="1"/>
</dbReference>
<dbReference type="SUPFAM" id="SSF47323">
    <property type="entry name" value="Anticodon-binding domain of a subclass of class I aminoacyl-tRNA synthetases"/>
    <property type="match status" value="1"/>
</dbReference>
<dbReference type="Gene3D" id="3.40.50.620">
    <property type="entry name" value="HUPs"/>
    <property type="match status" value="1"/>
</dbReference>
<name>E0TVE2_BACSH</name>
<protein>
    <recommendedName>
        <fullName evidence="11">Arginine--tRNA ligase</fullName>
        <ecNumber evidence="11">6.1.1.19</ecNumber>
    </recommendedName>
    <alternativeName>
        <fullName evidence="11">Arginyl-tRNA synthetase</fullName>
        <shortName evidence="11">ArgRS</shortName>
    </alternativeName>
</protein>
<evidence type="ECO:0000256" key="2">
    <source>
        <dbReference type="ARBA" id="ARBA00005594"/>
    </source>
</evidence>
<dbReference type="GO" id="GO:0005737">
    <property type="term" value="C:cytoplasm"/>
    <property type="evidence" value="ECO:0007669"/>
    <property type="project" value="UniProtKB-SubCell"/>
</dbReference>
<dbReference type="InterPro" id="IPR009080">
    <property type="entry name" value="tRNAsynth_Ia_anticodon-bd"/>
</dbReference>
<dbReference type="InterPro" id="IPR036695">
    <property type="entry name" value="Arg-tRNA-synth_N_sf"/>
</dbReference>
<dbReference type="SUPFAM" id="SSF52374">
    <property type="entry name" value="Nucleotidylyl transferase"/>
    <property type="match status" value="1"/>
</dbReference>
<dbReference type="FunFam" id="3.40.50.620:FF:000062">
    <property type="entry name" value="Arginine--tRNA ligase"/>
    <property type="match status" value="1"/>
</dbReference>
<dbReference type="InterPro" id="IPR001278">
    <property type="entry name" value="Arg-tRNA-ligase"/>
</dbReference>
<evidence type="ECO:0000256" key="8">
    <source>
        <dbReference type="ARBA" id="ARBA00022917"/>
    </source>
</evidence>
<evidence type="ECO:0000256" key="4">
    <source>
        <dbReference type="ARBA" id="ARBA00022490"/>
    </source>
</evidence>
<keyword evidence="6 11" id="KW-0547">Nucleotide-binding</keyword>
<dbReference type="RefSeq" id="WP_003221993.1">
    <property type="nucleotide sequence ID" value="NC_014479.1"/>
</dbReference>
<dbReference type="HAMAP" id="MF_00123">
    <property type="entry name" value="Arg_tRNA_synth"/>
    <property type="match status" value="1"/>
</dbReference>